<accession>A0A0A9CDA6</accession>
<name>A0A0A9CDA6_ARUDO</name>
<reference evidence="1" key="2">
    <citation type="journal article" date="2015" name="Data Brief">
        <title>Shoot transcriptome of the giant reed, Arundo donax.</title>
        <authorList>
            <person name="Barrero R.A."/>
            <person name="Guerrero F.D."/>
            <person name="Moolhuijzen P."/>
            <person name="Goolsby J.A."/>
            <person name="Tidwell J."/>
            <person name="Bellgard S.E."/>
            <person name="Bellgard M.I."/>
        </authorList>
    </citation>
    <scope>NUCLEOTIDE SEQUENCE</scope>
    <source>
        <tissue evidence="1">Shoot tissue taken approximately 20 cm above the soil surface</tissue>
    </source>
</reference>
<sequence length="23" mass="2658">MITYKNRYLDNFLTLGSMGEGSF</sequence>
<evidence type="ECO:0000313" key="1">
    <source>
        <dbReference type="EMBL" id="JAD69477.1"/>
    </source>
</evidence>
<protein>
    <submittedName>
        <fullName evidence="1">Uncharacterized protein</fullName>
    </submittedName>
</protein>
<organism evidence="1">
    <name type="scientific">Arundo donax</name>
    <name type="common">Giant reed</name>
    <name type="synonym">Donax arundinaceus</name>
    <dbReference type="NCBI Taxonomy" id="35708"/>
    <lineage>
        <taxon>Eukaryota</taxon>
        <taxon>Viridiplantae</taxon>
        <taxon>Streptophyta</taxon>
        <taxon>Embryophyta</taxon>
        <taxon>Tracheophyta</taxon>
        <taxon>Spermatophyta</taxon>
        <taxon>Magnoliopsida</taxon>
        <taxon>Liliopsida</taxon>
        <taxon>Poales</taxon>
        <taxon>Poaceae</taxon>
        <taxon>PACMAD clade</taxon>
        <taxon>Arundinoideae</taxon>
        <taxon>Arundineae</taxon>
        <taxon>Arundo</taxon>
    </lineage>
</organism>
<reference evidence="1" key="1">
    <citation type="submission" date="2014-09" db="EMBL/GenBank/DDBJ databases">
        <authorList>
            <person name="Magalhaes I.L.F."/>
            <person name="Oliveira U."/>
            <person name="Santos F.R."/>
            <person name="Vidigal T.H.D.A."/>
            <person name="Brescovit A.D."/>
            <person name="Santos A.J."/>
        </authorList>
    </citation>
    <scope>NUCLEOTIDE SEQUENCE</scope>
    <source>
        <tissue evidence="1">Shoot tissue taken approximately 20 cm above the soil surface</tissue>
    </source>
</reference>
<proteinExistence type="predicted"/>
<dbReference type="EMBL" id="GBRH01228418">
    <property type="protein sequence ID" value="JAD69477.1"/>
    <property type="molecule type" value="Transcribed_RNA"/>
</dbReference>
<dbReference type="AlphaFoldDB" id="A0A0A9CDA6"/>